<dbReference type="PANTHER" id="PTHR47592">
    <property type="entry name" value="PBF68 PROTEIN"/>
    <property type="match status" value="1"/>
</dbReference>
<organism evidence="1 2">
    <name type="scientific">Populus tomentosa</name>
    <name type="common">Chinese white poplar</name>
    <dbReference type="NCBI Taxonomy" id="118781"/>
    <lineage>
        <taxon>Eukaryota</taxon>
        <taxon>Viridiplantae</taxon>
        <taxon>Streptophyta</taxon>
        <taxon>Embryophyta</taxon>
        <taxon>Tracheophyta</taxon>
        <taxon>Spermatophyta</taxon>
        <taxon>Magnoliopsida</taxon>
        <taxon>eudicotyledons</taxon>
        <taxon>Gunneridae</taxon>
        <taxon>Pentapetalae</taxon>
        <taxon>rosids</taxon>
        <taxon>fabids</taxon>
        <taxon>Malpighiales</taxon>
        <taxon>Salicaceae</taxon>
        <taxon>Saliceae</taxon>
        <taxon>Populus</taxon>
    </lineage>
</organism>
<proteinExistence type="predicted"/>
<reference evidence="1" key="1">
    <citation type="journal article" date="2020" name="bioRxiv">
        <title>Hybrid origin of Populus tomentosa Carr. identified through genome sequencing and phylogenomic analysis.</title>
        <authorList>
            <person name="An X."/>
            <person name="Gao K."/>
            <person name="Chen Z."/>
            <person name="Li J."/>
            <person name="Yang X."/>
            <person name="Yang X."/>
            <person name="Zhou J."/>
            <person name="Guo T."/>
            <person name="Zhao T."/>
            <person name="Huang S."/>
            <person name="Miao D."/>
            <person name="Khan W.U."/>
            <person name="Rao P."/>
            <person name="Ye M."/>
            <person name="Lei B."/>
            <person name="Liao W."/>
            <person name="Wang J."/>
            <person name="Ji L."/>
            <person name="Li Y."/>
            <person name="Guo B."/>
            <person name="Mustafa N.S."/>
            <person name="Li S."/>
            <person name="Yun Q."/>
            <person name="Keller S.R."/>
            <person name="Mao J."/>
            <person name="Zhang R."/>
            <person name="Strauss S.H."/>
        </authorList>
    </citation>
    <scope>NUCLEOTIDE SEQUENCE</scope>
    <source>
        <strain evidence="1">GM15</strain>
        <tissue evidence="1">Leaf</tissue>
    </source>
</reference>
<protein>
    <submittedName>
        <fullName evidence="1">Uncharacterized protein</fullName>
    </submittedName>
</protein>
<accession>A0A8X8C8F9</accession>
<name>A0A8X8C8F9_POPTO</name>
<evidence type="ECO:0000313" key="1">
    <source>
        <dbReference type="EMBL" id="KAG6745010.1"/>
    </source>
</evidence>
<dbReference type="AlphaFoldDB" id="A0A8X8C8F9"/>
<dbReference type="Pfam" id="PF14223">
    <property type="entry name" value="Retrotran_gag_2"/>
    <property type="match status" value="1"/>
</dbReference>
<dbReference type="OrthoDB" id="1740512at2759"/>
<gene>
    <name evidence="1" type="ORF">POTOM_051651</name>
</gene>
<comment type="caution">
    <text evidence="1">The sequence shown here is derived from an EMBL/GenBank/DDBJ whole genome shotgun (WGS) entry which is preliminary data.</text>
</comment>
<dbReference type="EMBL" id="JAAWWB010000031">
    <property type="protein sequence ID" value="KAG6745010.1"/>
    <property type="molecule type" value="Genomic_DNA"/>
</dbReference>
<dbReference type="Proteomes" id="UP000886885">
    <property type="component" value="Chromosome 16A"/>
</dbReference>
<evidence type="ECO:0000313" key="2">
    <source>
        <dbReference type="Proteomes" id="UP000886885"/>
    </source>
</evidence>
<dbReference type="PANTHER" id="PTHR47592:SF27">
    <property type="entry name" value="OS08G0421700 PROTEIN"/>
    <property type="match status" value="1"/>
</dbReference>
<sequence>MNGNTIVDNTVALNNVIVENSAAVISPFANSAAVATVSLAKPFLDISKTEVFDGENSEGGKKRFLAPLTCMELLGFLLTPRPMTMPKHGHMGISYKEVKKIWSNMMTKYTDEDVGKQKFIIGKFYQWEMVDNKDIKTQINKYNRLLEDMKTKNINFPEGFIAGILIKKLPNS</sequence>
<keyword evidence="2" id="KW-1185">Reference proteome</keyword>